<dbReference type="EMBL" id="MH041493">
    <property type="protein sequence ID" value="AWO72478.1"/>
    <property type="molecule type" value="Genomic_DNA"/>
</dbReference>
<sequence>MSIFDKISKICNEEKKRAIRAHEQSKNSGRRSQVEDTYNHFMKTLEKTSGIKKEDIISMKVNSVERKKRY</sequence>
<evidence type="ECO:0000313" key="1">
    <source>
        <dbReference type="EMBL" id="AWO72424.1"/>
    </source>
</evidence>
<gene>
    <name evidence="1" type="ORF">HMNKFOFK_00051</name>
    <name evidence="2" type="ORF">LBOJFJBN_00057</name>
</gene>
<dbReference type="RefSeq" id="WP_235423804.1">
    <property type="nucleotide sequence ID" value="NZ_JADYVA010000011.1"/>
</dbReference>
<accession>A0A2U9ADB8</accession>
<proteinExistence type="predicted"/>
<dbReference type="AlphaFoldDB" id="A0A2U9ADB8"/>
<name>A0A2U9ADB8_CLODI</name>
<protein>
    <submittedName>
        <fullName evidence="2">Uncharacterized protein</fullName>
    </submittedName>
</protein>
<evidence type="ECO:0000313" key="2">
    <source>
        <dbReference type="EMBL" id="AWO72478.1"/>
    </source>
</evidence>
<dbReference type="EMBL" id="MH041492">
    <property type="protein sequence ID" value="AWO72424.1"/>
    <property type="molecule type" value="Genomic_DNA"/>
</dbReference>
<organism evidence="2">
    <name type="scientific">Clostridioides difficile</name>
    <name type="common">Peptoclostridium difficile</name>
    <dbReference type="NCBI Taxonomy" id="1496"/>
    <lineage>
        <taxon>Bacteria</taxon>
        <taxon>Bacillati</taxon>
        <taxon>Bacillota</taxon>
        <taxon>Clostridia</taxon>
        <taxon>Peptostreptococcales</taxon>
        <taxon>Peptostreptococcaceae</taxon>
        <taxon>Clostridioides</taxon>
    </lineage>
</organism>
<reference evidence="2" key="1">
    <citation type="journal article" date="2019" name="BMC Microbiol.">
        <title>Tetracycline resistance genes of the Clostridia.</title>
        <authorList>
            <person name="Vidor C.J."/>
            <person name="Bulach D."/>
            <person name="Awad M."/>
            <person name="Dena L."/>
        </authorList>
    </citation>
    <scope>NUCLEOTIDE SEQUENCE</scope>
    <source>
        <strain evidence="1">MCD43</strain>
        <strain evidence="2">MCD46</strain>
    </source>
</reference>